<dbReference type="PRINTS" id="PR00455">
    <property type="entry name" value="HTHTETR"/>
</dbReference>
<proteinExistence type="predicted"/>
<dbReference type="PANTHER" id="PTHR30055">
    <property type="entry name" value="HTH-TYPE TRANSCRIPTIONAL REGULATOR RUTR"/>
    <property type="match status" value="1"/>
</dbReference>
<dbReference type="InterPro" id="IPR050109">
    <property type="entry name" value="HTH-type_TetR-like_transc_reg"/>
</dbReference>
<dbReference type="Gene3D" id="1.10.10.60">
    <property type="entry name" value="Homeodomain-like"/>
    <property type="match status" value="1"/>
</dbReference>
<dbReference type="InterPro" id="IPR041678">
    <property type="entry name" value="TetR_C_16"/>
</dbReference>
<dbReference type="Gene3D" id="1.10.357.10">
    <property type="entry name" value="Tetracycline Repressor, domain 2"/>
    <property type="match status" value="1"/>
</dbReference>
<dbReference type="AlphaFoldDB" id="A0A554RXA1"/>
<feature type="domain" description="HTH tetR-type" evidence="3">
    <location>
        <begin position="15"/>
        <end position="75"/>
    </location>
</feature>
<protein>
    <submittedName>
        <fullName evidence="4">TetR/AcrR family transcriptional regulator</fullName>
    </submittedName>
</protein>
<dbReference type="EMBL" id="VLNT01000012">
    <property type="protein sequence ID" value="TSD58695.1"/>
    <property type="molecule type" value="Genomic_DNA"/>
</dbReference>
<keyword evidence="1 2" id="KW-0238">DNA-binding</keyword>
<gene>
    <name evidence="4" type="ORF">FNM00_13635</name>
</gene>
<reference evidence="4 5" key="1">
    <citation type="submission" date="2019-07" db="EMBL/GenBank/DDBJ databases">
        <authorList>
            <person name="Zhao L.H."/>
        </authorList>
    </citation>
    <scope>NUCLEOTIDE SEQUENCE [LARGE SCALE GENOMIC DNA]</scope>
    <source>
        <strain evidence="4 5">Co35</strain>
    </source>
</reference>
<evidence type="ECO:0000313" key="4">
    <source>
        <dbReference type="EMBL" id="TSD58695.1"/>
    </source>
</evidence>
<dbReference type="Pfam" id="PF17920">
    <property type="entry name" value="TetR_C_16"/>
    <property type="match status" value="1"/>
</dbReference>
<evidence type="ECO:0000313" key="5">
    <source>
        <dbReference type="Proteomes" id="UP000316988"/>
    </source>
</evidence>
<dbReference type="PROSITE" id="PS50977">
    <property type="entry name" value="HTH_TETR_2"/>
    <property type="match status" value="1"/>
</dbReference>
<sequence length="194" mass="20342">MTGRRRGRPRSSESADRRAAILASARTAFAARGFQGTTVRAVAADAGVDPSLVAHYFGSKERLFVATMELPVDPAAKLAGVIAEGPQGLGERLVRTFVSSWDPHREVIAALLRGAVSGSEASPPVVEMAREVLVAAIHSALEGERRELRAELVAAQVIGLGMARYVAAFEPLASSPVEDVVAAYAPAVQSLIDG</sequence>
<dbReference type="InterPro" id="IPR001647">
    <property type="entry name" value="HTH_TetR"/>
</dbReference>
<dbReference type="GO" id="GO:0000976">
    <property type="term" value="F:transcription cis-regulatory region binding"/>
    <property type="evidence" value="ECO:0007669"/>
    <property type="project" value="TreeGrafter"/>
</dbReference>
<dbReference type="Pfam" id="PF00440">
    <property type="entry name" value="TetR_N"/>
    <property type="match status" value="1"/>
</dbReference>
<name>A0A554RXA1_9ACTN</name>
<feature type="DNA-binding region" description="H-T-H motif" evidence="2">
    <location>
        <begin position="38"/>
        <end position="57"/>
    </location>
</feature>
<dbReference type="SUPFAM" id="SSF48498">
    <property type="entry name" value="Tetracyclin repressor-like, C-terminal domain"/>
    <property type="match status" value="1"/>
</dbReference>
<evidence type="ECO:0000259" key="3">
    <source>
        <dbReference type="PROSITE" id="PS50977"/>
    </source>
</evidence>
<dbReference type="Proteomes" id="UP000316988">
    <property type="component" value="Unassembled WGS sequence"/>
</dbReference>
<dbReference type="SUPFAM" id="SSF46689">
    <property type="entry name" value="Homeodomain-like"/>
    <property type="match status" value="1"/>
</dbReference>
<dbReference type="PANTHER" id="PTHR30055:SF235">
    <property type="entry name" value="TRANSCRIPTIONAL REGULATORY PROTEIN"/>
    <property type="match status" value="1"/>
</dbReference>
<organism evidence="4 5">
    <name type="scientific">Aeromicrobium piscarium</name>
    <dbReference type="NCBI Taxonomy" id="2590901"/>
    <lineage>
        <taxon>Bacteria</taxon>
        <taxon>Bacillati</taxon>
        <taxon>Actinomycetota</taxon>
        <taxon>Actinomycetes</taxon>
        <taxon>Propionibacteriales</taxon>
        <taxon>Nocardioidaceae</taxon>
        <taxon>Aeromicrobium</taxon>
    </lineage>
</organism>
<accession>A0A554RXA1</accession>
<comment type="caution">
    <text evidence="4">The sequence shown here is derived from an EMBL/GenBank/DDBJ whole genome shotgun (WGS) entry which is preliminary data.</text>
</comment>
<evidence type="ECO:0000256" key="2">
    <source>
        <dbReference type="PROSITE-ProRule" id="PRU00335"/>
    </source>
</evidence>
<dbReference type="GO" id="GO:0003700">
    <property type="term" value="F:DNA-binding transcription factor activity"/>
    <property type="evidence" value="ECO:0007669"/>
    <property type="project" value="TreeGrafter"/>
</dbReference>
<dbReference type="InterPro" id="IPR036271">
    <property type="entry name" value="Tet_transcr_reg_TetR-rel_C_sf"/>
</dbReference>
<dbReference type="InterPro" id="IPR009057">
    <property type="entry name" value="Homeodomain-like_sf"/>
</dbReference>
<dbReference type="RefSeq" id="WP_143914100.1">
    <property type="nucleotide sequence ID" value="NZ_VLNT01000012.1"/>
</dbReference>
<keyword evidence="5" id="KW-1185">Reference proteome</keyword>
<evidence type="ECO:0000256" key="1">
    <source>
        <dbReference type="ARBA" id="ARBA00023125"/>
    </source>
</evidence>
<dbReference type="OrthoDB" id="3210235at2"/>